<evidence type="ECO:0000313" key="3">
    <source>
        <dbReference type="Proteomes" id="UP000199202"/>
    </source>
</evidence>
<feature type="domain" description="Helix-turn-helix" evidence="1">
    <location>
        <begin position="21"/>
        <end position="60"/>
    </location>
</feature>
<evidence type="ECO:0000313" key="2">
    <source>
        <dbReference type="EMBL" id="SDJ94139.1"/>
    </source>
</evidence>
<dbReference type="AlphaFoldDB" id="A0A1G8XU82"/>
<dbReference type="EMBL" id="FNDJ01000013">
    <property type="protein sequence ID" value="SDJ94139.1"/>
    <property type="molecule type" value="Genomic_DNA"/>
</dbReference>
<evidence type="ECO:0000259" key="1">
    <source>
        <dbReference type="Pfam" id="PF12728"/>
    </source>
</evidence>
<dbReference type="InterPro" id="IPR041657">
    <property type="entry name" value="HTH_17"/>
</dbReference>
<dbReference type="Proteomes" id="UP000199202">
    <property type="component" value="Unassembled WGS sequence"/>
</dbReference>
<protein>
    <submittedName>
        <fullName evidence="2">Helix-turn-helix domain-containing protein</fullName>
    </submittedName>
</protein>
<organism evidence="2 3">
    <name type="scientific">Nonomuraea jiangxiensis</name>
    <dbReference type="NCBI Taxonomy" id="633440"/>
    <lineage>
        <taxon>Bacteria</taxon>
        <taxon>Bacillati</taxon>
        <taxon>Actinomycetota</taxon>
        <taxon>Actinomycetes</taxon>
        <taxon>Streptosporangiales</taxon>
        <taxon>Streptosporangiaceae</taxon>
        <taxon>Nonomuraea</taxon>
    </lineage>
</organism>
<proteinExistence type="predicted"/>
<sequence>MSDEDRKLIPWWPDAGRLLGGLGRTTMHGLVASGELPSITIGRRRFIATRDIEEYVERRREAARGGSAA</sequence>
<gene>
    <name evidence="2" type="ORF">SAMN05421869_11378</name>
</gene>
<dbReference type="RefSeq" id="WP_090937321.1">
    <property type="nucleotide sequence ID" value="NZ_FNDJ01000013.1"/>
</dbReference>
<name>A0A1G8XU82_9ACTN</name>
<keyword evidence="3" id="KW-1185">Reference proteome</keyword>
<dbReference type="STRING" id="633440.SAMN05421869_11378"/>
<dbReference type="Pfam" id="PF12728">
    <property type="entry name" value="HTH_17"/>
    <property type="match status" value="1"/>
</dbReference>
<accession>A0A1G8XU82</accession>
<reference evidence="2 3" key="1">
    <citation type="submission" date="2016-10" db="EMBL/GenBank/DDBJ databases">
        <authorList>
            <person name="de Groot N.N."/>
        </authorList>
    </citation>
    <scope>NUCLEOTIDE SEQUENCE [LARGE SCALE GENOMIC DNA]</scope>
    <source>
        <strain evidence="2 3">CGMCC 4.6533</strain>
    </source>
</reference>